<dbReference type="PROSITE" id="PS00086">
    <property type="entry name" value="CYTOCHROME_P450"/>
    <property type="match status" value="1"/>
</dbReference>
<evidence type="ECO:0000256" key="6">
    <source>
        <dbReference type="ARBA" id="ARBA00022723"/>
    </source>
</evidence>
<evidence type="ECO:0000256" key="10">
    <source>
        <dbReference type="ARBA" id="ARBA00023004"/>
    </source>
</evidence>
<evidence type="ECO:0000256" key="11">
    <source>
        <dbReference type="ARBA" id="ARBA00023033"/>
    </source>
</evidence>
<keyword evidence="7" id="KW-0256">Endoplasmic reticulum</keyword>
<organism evidence="15 16">
    <name type="scientific">Asbolus verrucosus</name>
    <name type="common">Desert ironclad beetle</name>
    <dbReference type="NCBI Taxonomy" id="1661398"/>
    <lineage>
        <taxon>Eukaryota</taxon>
        <taxon>Metazoa</taxon>
        <taxon>Ecdysozoa</taxon>
        <taxon>Arthropoda</taxon>
        <taxon>Hexapoda</taxon>
        <taxon>Insecta</taxon>
        <taxon>Pterygota</taxon>
        <taxon>Neoptera</taxon>
        <taxon>Endopterygota</taxon>
        <taxon>Coleoptera</taxon>
        <taxon>Polyphaga</taxon>
        <taxon>Cucujiformia</taxon>
        <taxon>Tenebrionidae</taxon>
        <taxon>Pimeliinae</taxon>
        <taxon>Asbolus</taxon>
    </lineage>
</organism>
<dbReference type="InterPro" id="IPR050476">
    <property type="entry name" value="Insect_CytP450_Detox"/>
</dbReference>
<dbReference type="CDD" id="cd11056">
    <property type="entry name" value="CYP6-like"/>
    <property type="match status" value="1"/>
</dbReference>
<dbReference type="OrthoDB" id="2789670at2759"/>
<evidence type="ECO:0000256" key="12">
    <source>
        <dbReference type="ARBA" id="ARBA00023136"/>
    </source>
</evidence>
<dbReference type="FunFam" id="1.10.630.10:FF:000042">
    <property type="entry name" value="Cytochrome P450"/>
    <property type="match status" value="1"/>
</dbReference>
<keyword evidence="6 13" id="KW-0479">Metal-binding</keyword>
<evidence type="ECO:0000256" key="2">
    <source>
        <dbReference type="ARBA" id="ARBA00004174"/>
    </source>
</evidence>
<keyword evidence="12" id="KW-0472">Membrane</keyword>
<evidence type="ECO:0000256" key="8">
    <source>
        <dbReference type="ARBA" id="ARBA00022848"/>
    </source>
</evidence>
<dbReference type="STRING" id="1661398.A0A482VRM4"/>
<keyword evidence="9 14" id="KW-0560">Oxidoreductase</keyword>
<evidence type="ECO:0000313" key="16">
    <source>
        <dbReference type="Proteomes" id="UP000292052"/>
    </source>
</evidence>
<feature type="binding site" description="axial binding residue" evidence="13">
    <location>
        <position position="296"/>
    </location>
    <ligand>
        <name>heme</name>
        <dbReference type="ChEBI" id="CHEBI:30413"/>
    </ligand>
    <ligandPart>
        <name>Fe</name>
        <dbReference type="ChEBI" id="CHEBI:18248"/>
    </ligandPart>
</feature>
<evidence type="ECO:0000256" key="13">
    <source>
        <dbReference type="PIRSR" id="PIRSR602401-1"/>
    </source>
</evidence>
<comment type="cofactor">
    <cofactor evidence="1 13">
        <name>heme</name>
        <dbReference type="ChEBI" id="CHEBI:30413"/>
    </cofactor>
</comment>
<dbReference type="InterPro" id="IPR036396">
    <property type="entry name" value="Cyt_P450_sf"/>
</dbReference>
<dbReference type="GO" id="GO:0016705">
    <property type="term" value="F:oxidoreductase activity, acting on paired donors, with incorporation or reduction of molecular oxygen"/>
    <property type="evidence" value="ECO:0007669"/>
    <property type="project" value="InterPro"/>
</dbReference>
<keyword evidence="10 13" id="KW-0408">Iron</keyword>
<dbReference type="PRINTS" id="PR00385">
    <property type="entry name" value="P450"/>
</dbReference>
<reference evidence="15 16" key="1">
    <citation type="submission" date="2017-03" db="EMBL/GenBank/DDBJ databases">
        <title>Genome of the blue death feigning beetle - Asbolus verrucosus.</title>
        <authorList>
            <person name="Rider S.D."/>
        </authorList>
    </citation>
    <scope>NUCLEOTIDE SEQUENCE [LARGE SCALE GENOMIC DNA]</scope>
    <source>
        <strain evidence="15">Butters</strain>
        <tissue evidence="15">Head and leg muscle</tissue>
    </source>
</reference>
<comment type="subcellular location">
    <subcellularLocation>
        <location evidence="3">Endoplasmic reticulum membrane</location>
        <topology evidence="3">Peripheral membrane protein</topology>
    </subcellularLocation>
    <subcellularLocation>
        <location evidence="2">Microsome membrane</location>
        <topology evidence="2">Peripheral membrane protein</topology>
    </subcellularLocation>
</comment>
<dbReference type="PRINTS" id="PR00463">
    <property type="entry name" value="EP450I"/>
</dbReference>
<keyword evidence="8" id="KW-0492">Microsome</keyword>
<dbReference type="EMBL" id="QDEB01069697">
    <property type="protein sequence ID" value="RZC35581.1"/>
    <property type="molecule type" value="Genomic_DNA"/>
</dbReference>
<gene>
    <name evidence="15" type="ORF">BDFB_001213</name>
</gene>
<evidence type="ECO:0000256" key="3">
    <source>
        <dbReference type="ARBA" id="ARBA00004406"/>
    </source>
</evidence>
<proteinExistence type="inferred from homology"/>
<dbReference type="InterPro" id="IPR001128">
    <property type="entry name" value="Cyt_P450"/>
</dbReference>
<comment type="similarity">
    <text evidence="4 14">Belongs to the cytochrome P450 family.</text>
</comment>
<dbReference type="GO" id="GO:0005506">
    <property type="term" value="F:iron ion binding"/>
    <property type="evidence" value="ECO:0007669"/>
    <property type="project" value="InterPro"/>
</dbReference>
<dbReference type="GO" id="GO:0020037">
    <property type="term" value="F:heme binding"/>
    <property type="evidence" value="ECO:0007669"/>
    <property type="project" value="InterPro"/>
</dbReference>
<evidence type="ECO:0000256" key="5">
    <source>
        <dbReference type="ARBA" id="ARBA00022617"/>
    </source>
</evidence>
<dbReference type="AlphaFoldDB" id="A0A482VRM4"/>
<evidence type="ECO:0000256" key="14">
    <source>
        <dbReference type="RuleBase" id="RU000461"/>
    </source>
</evidence>
<dbReference type="PANTHER" id="PTHR24292:SF100">
    <property type="entry name" value="CYTOCHROME P450 6A16, ISOFORM B-RELATED"/>
    <property type="match status" value="1"/>
</dbReference>
<dbReference type="PANTHER" id="PTHR24292">
    <property type="entry name" value="CYTOCHROME P450"/>
    <property type="match status" value="1"/>
</dbReference>
<comment type="caution">
    <text evidence="15">The sequence shown here is derived from an EMBL/GenBank/DDBJ whole genome shotgun (WGS) entry which is preliminary data.</text>
</comment>
<evidence type="ECO:0000256" key="1">
    <source>
        <dbReference type="ARBA" id="ARBA00001971"/>
    </source>
</evidence>
<dbReference type="Pfam" id="PF00067">
    <property type="entry name" value="p450"/>
    <property type="match status" value="1"/>
</dbReference>
<accession>A0A482VRM4</accession>
<dbReference type="Gene3D" id="1.10.630.10">
    <property type="entry name" value="Cytochrome P450"/>
    <property type="match status" value="1"/>
</dbReference>
<evidence type="ECO:0000256" key="4">
    <source>
        <dbReference type="ARBA" id="ARBA00010617"/>
    </source>
</evidence>
<evidence type="ECO:0000256" key="9">
    <source>
        <dbReference type="ARBA" id="ARBA00023002"/>
    </source>
</evidence>
<dbReference type="InterPro" id="IPR002401">
    <property type="entry name" value="Cyt_P450_E_grp-I"/>
</dbReference>
<keyword evidence="11 14" id="KW-0503">Monooxygenase</keyword>
<evidence type="ECO:0000313" key="15">
    <source>
        <dbReference type="EMBL" id="RZC35581.1"/>
    </source>
</evidence>
<keyword evidence="16" id="KW-1185">Reference proteome</keyword>
<dbReference type="InterPro" id="IPR017972">
    <property type="entry name" value="Cyt_P450_CS"/>
</dbReference>
<dbReference type="Proteomes" id="UP000292052">
    <property type="component" value="Unassembled WGS sequence"/>
</dbReference>
<dbReference type="SUPFAM" id="SSF48264">
    <property type="entry name" value="Cytochrome P450"/>
    <property type="match status" value="1"/>
</dbReference>
<evidence type="ECO:0000256" key="7">
    <source>
        <dbReference type="ARBA" id="ARBA00022824"/>
    </source>
</evidence>
<protein>
    <submittedName>
        <fullName evidence="15">p450 domain containing protein</fullName>
    </submittedName>
</protein>
<dbReference type="GO" id="GO:0005789">
    <property type="term" value="C:endoplasmic reticulum membrane"/>
    <property type="evidence" value="ECO:0007669"/>
    <property type="project" value="UniProtKB-SubCell"/>
</dbReference>
<name>A0A482VRM4_ASBVE</name>
<dbReference type="GO" id="GO:0004497">
    <property type="term" value="F:monooxygenase activity"/>
    <property type="evidence" value="ECO:0007669"/>
    <property type="project" value="UniProtKB-KW"/>
</dbReference>
<sequence>MFQTLIDCEINLHKNVEAKCERNEPIDIKEISSCFAIDVIGSSAFGLECKTFEQENSDFRVYGRKLFAKTTWGKLINIFSTNFPKLANALNIKTIPNDVSDFFMTVVENIISYREQNEFIRNDFMQSLIKMKNSRDPEKRLTGEEVAAQCAVFFVANFETSSTLMTFALFELAKNQYIQEKVRNEINKLLNKYNGSITYDFIDELKYMNQVLDEILRKYPPVPFIRRRCVKDYKIPDEDIVIEKGTIVVIPILGIHHDKEYYPDPDKFDPERFSEENKSCRHHYAHLPFGEGPRICIGKRFGLMQSKVGLTSLLKNYRFTLNKETKEPLTVDLNSMVLETEEKIWLDVQKI</sequence>
<keyword evidence="5 13" id="KW-0349">Heme</keyword>